<dbReference type="RefSeq" id="WP_121900343.1">
    <property type="nucleotide sequence ID" value="NZ_REFW01000001.1"/>
</dbReference>
<accession>A0A3M0GWR2</accession>
<protein>
    <submittedName>
        <fullName evidence="1">Uncharacterized protein</fullName>
    </submittedName>
</protein>
<sequence length="198" mass="21162">MTDVPKPRRPALRDSAALDAMAVGTDPVAQLHAAHETAAVLLGVGRAGTDPQVTRRLMAVVDEVGITTLADLWATRPARSLPGVLYRLYIMREWVLADLDAAAREYAAGVHYSEPNHAVAGADPTGPEEVRSVIDDILRGVFDGDFGIAMERAAAFTRVVSAGRDFLRTADEQASGRLMALADDLAASARLWRSGTLD</sequence>
<comment type="caution">
    <text evidence="1">The sequence shown here is derived from an EMBL/GenBank/DDBJ whole genome shotgun (WGS) entry which is preliminary data.</text>
</comment>
<dbReference type="Proteomes" id="UP000275256">
    <property type="component" value="Unassembled WGS sequence"/>
</dbReference>
<keyword evidence="2" id="KW-1185">Reference proteome</keyword>
<evidence type="ECO:0000313" key="1">
    <source>
        <dbReference type="EMBL" id="RMB61796.1"/>
    </source>
</evidence>
<dbReference type="OrthoDB" id="5188280at2"/>
<gene>
    <name evidence="1" type="ORF">EAX62_04035</name>
</gene>
<name>A0A3M0GWR2_9ACTN</name>
<dbReference type="EMBL" id="REFW01000001">
    <property type="protein sequence ID" value="RMB61796.1"/>
    <property type="molecule type" value="Genomic_DNA"/>
</dbReference>
<reference evidence="1 2" key="1">
    <citation type="submission" date="2018-10" db="EMBL/GenBank/DDBJ databases">
        <title>Tessaracoccus antarcticuss sp. nov., isolated from sediment.</title>
        <authorList>
            <person name="Zhou L.Y."/>
            <person name="Du Z.J."/>
        </authorList>
    </citation>
    <scope>NUCLEOTIDE SEQUENCE [LARGE SCALE GENOMIC DNA]</scope>
    <source>
        <strain evidence="1 2">JDX10</strain>
    </source>
</reference>
<organism evidence="1 2">
    <name type="scientific">Tessaracoccus antarcticus</name>
    <dbReference type="NCBI Taxonomy" id="2479848"/>
    <lineage>
        <taxon>Bacteria</taxon>
        <taxon>Bacillati</taxon>
        <taxon>Actinomycetota</taxon>
        <taxon>Actinomycetes</taxon>
        <taxon>Propionibacteriales</taxon>
        <taxon>Propionibacteriaceae</taxon>
        <taxon>Tessaracoccus</taxon>
    </lineage>
</organism>
<proteinExistence type="predicted"/>
<evidence type="ECO:0000313" key="2">
    <source>
        <dbReference type="Proteomes" id="UP000275256"/>
    </source>
</evidence>
<dbReference type="AlphaFoldDB" id="A0A3M0GWR2"/>